<gene>
    <name evidence="6" type="ORF">SAMN05660991_00530</name>
</gene>
<dbReference type="SUPFAM" id="SSF56281">
    <property type="entry name" value="Metallo-hydrolase/oxidoreductase"/>
    <property type="match status" value="1"/>
</dbReference>
<dbReference type="Gene3D" id="3.60.15.10">
    <property type="entry name" value="Ribonuclease Z/Hydroxyacylglutathione hydrolase-like"/>
    <property type="match status" value="1"/>
</dbReference>
<dbReference type="Pfam" id="PF00753">
    <property type="entry name" value="Lactamase_B"/>
    <property type="match status" value="1"/>
</dbReference>
<comment type="similarity">
    <text evidence="1">Belongs to the metallo-beta-lactamase superfamily.</text>
</comment>
<dbReference type="SMART" id="SM00849">
    <property type="entry name" value="Lactamase_B"/>
    <property type="match status" value="1"/>
</dbReference>
<dbReference type="OrthoDB" id="5177904at2"/>
<feature type="domain" description="Metallo-beta-lactamase" evidence="5">
    <location>
        <begin position="43"/>
        <end position="246"/>
    </location>
</feature>
<dbReference type="InterPro" id="IPR001279">
    <property type="entry name" value="Metallo-B-lactamas"/>
</dbReference>
<dbReference type="Proteomes" id="UP000198960">
    <property type="component" value="Unassembled WGS sequence"/>
</dbReference>
<dbReference type="GO" id="GO:0046872">
    <property type="term" value="F:metal ion binding"/>
    <property type="evidence" value="ECO:0007669"/>
    <property type="project" value="UniProtKB-KW"/>
</dbReference>
<accession>A0A1H8Q3J8</accession>
<dbReference type="PANTHER" id="PTHR42978">
    <property type="entry name" value="QUORUM-QUENCHING LACTONASE YTNP-RELATED-RELATED"/>
    <property type="match status" value="1"/>
</dbReference>
<dbReference type="InterPro" id="IPR036866">
    <property type="entry name" value="RibonucZ/Hydroxyglut_hydro"/>
</dbReference>
<evidence type="ECO:0000256" key="4">
    <source>
        <dbReference type="ARBA" id="ARBA00022833"/>
    </source>
</evidence>
<evidence type="ECO:0000259" key="5">
    <source>
        <dbReference type="SMART" id="SM00849"/>
    </source>
</evidence>
<keyword evidence="3" id="KW-0378">Hydrolase</keyword>
<evidence type="ECO:0000313" key="7">
    <source>
        <dbReference type="Proteomes" id="UP000198960"/>
    </source>
</evidence>
<evidence type="ECO:0000256" key="2">
    <source>
        <dbReference type="ARBA" id="ARBA00022723"/>
    </source>
</evidence>
<keyword evidence="4" id="KW-0862">Zinc</keyword>
<dbReference type="PANTHER" id="PTHR42978:SF6">
    <property type="entry name" value="QUORUM-QUENCHING LACTONASE YTNP-RELATED"/>
    <property type="match status" value="1"/>
</dbReference>
<dbReference type="AlphaFoldDB" id="A0A1H8Q3J8"/>
<proteinExistence type="inferred from homology"/>
<name>A0A1H8Q3J8_9ACTN</name>
<dbReference type="RefSeq" id="WP_091939744.1">
    <property type="nucleotide sequence ID" value="NZ_FOEE01000001.1"/>
</dbReference>
<organism evidence="6 7">
    <name type="scientific">Trujillonella endophytica</name>
    <dbReference type="NCBI Taxonomy" id="673521"/>
    <lineage>
        <taxon>Bacteria</taxon>
        <taxon>Bacillati</taxon>
        <taxon>Actinomycetota</taxon>
        <taxon>Actinomycetes</taxon>
        <taxon>Geodermatophilales</taxon>
        <taxon>Geodermatophilaceae</taxon>
        <taxon>Trujillonella</taxon>
    </lineage>
</organism>
<dbReference type="EMBL" id="FOEE01000001">
    <property type="protein sequence ID" value="SEO48343.1"/>
    <property type="molecule type" value="Genomic_DNA"/>
</dbReference>
<protein>
    <submittedName>
        <fullName evidence="6">Glyoxylase, beta-lactamase superfamily II</fullName>
    </submittedName>
</protein>
<reference evidence="7" key="1">
    <citation type="submission" date="2016-10" db="EMBL/GenBank/DDBJ databases">
        <authorList>
            <person name="Varghese N."/>
            <person name="Submissions S."/>
        </authorList>
    </citation>
    <scope>NUCLEOTIDE SEQUENCE [LARGE SCALE GENOMIC DNA]</scope>
    <source>
        <strain evidence="7">DSM 45413</strain>
    </source>
</reference>
<keyword evidence="2" id="KW-0479">Metal-binding</keyword>
<evidence type="ECO:0000313" key="6">
    <source>
        <dbReference type="EMBL" id="SEO48343.1"/>
    </source>
</evidence>
<evidence type="ECO:0000256" key="1">
    <source>
        <dbReference type="ARBA" id="ARBA00007749"/>
    </source>
</evidence>
<keyword evidence="7" id="KW-1185">Reference proteome</keyword>
<evidence type="ECO:0000256" key="3">
    <source>
        <dbReference type="ARBA" id="ARBA00022801"/>
    </source>
</evidence>
<dbReference type="InterPro" id="IPR051013">
    <property type="entry name" value="MBL_superfamily_lactonases"/>
</dbReference>
<dbReference type="CDD" id="cd07720">
    <property type="entry name" value="OPHC2-like_MBL-fold"/>
    <property type="match status" value="1"/>
</dbReference>
<dbReference type="GO" id="GO:0016787">
    <property type="term" value="F:hydrolase activity"/>
    <property type="evidence" value="ECO:0007669"/>
    <property type="project" value="UniProtKB-KW"/>
</dbReference>
<dbReference type="STRING" id="673521.SAMN05660991_00530"/>
<sequence>MRVGDIRVDAVSDGTFVARPGYFGAGPGERPELFDRDGAAWLPIGCFVVRTADRVVLVDAGLGPEAQELPGGMLLAGGQLPTGLRALGVAPDEVTDVVCTHLHADHVGWLFDLDGAPVFAQATVWFGEGDRQHFVEGPGEMAAHVRAGFRAPAGSPRLRPLAADATVTPGVTAVLTPGHTPGSLCVAVASGGDRLLLLGDTVTCPVQHAEPGWRSFSDVDPALAARTRQRLWRELADGRTTGVGAHFPLLAPGRVTGTPAPRWQQLP</sequence>